<organism evidence="1 2">
    <name type="scientific">Stenomitos frigidus ULC18</name>
    <dbReference type="NCBI Taxonomy" id="2107698"/>
    <lineage>
        <taxon>Bacteria</taxon>
        <taxon>Bacillati</taxon>
        <taxon>Cyanobacteriota</taxon>
        <taxon>Cyanophyceae</taxon>
        <taxon>Leptolyngbyales</taxon>
        <taxon>Leptolyngbyaceae</taxon>
        <taxon>Stenomitos</taxon>
    </lineage>
</organism>
<dbReference type="Proteomes" id="UP000239576">
    <property type="component" value="Unassembled WGS sequence"/>
</dbReference>
<gene>
    <name evidence="1" type="ORF">C7B82_09900</name>
</gene>
<dbReference type="RefSeq" id="WP_106256138.1">
    <property type="nucleotide sequence ID" value="NZ_CAWNSW010000006.1"/>
</dbReference>
<evidence type="ECO:0000313" key="1">
    <source>
        <dbReference type="EMBL" id="PSB30073.1"/>
    </source>
</evidence>
<protein>
    <submittedName>
        <fullName evidence="1">Uncharacterized protein</fullName>
    </submittedName>
</protein>
<accession>A0A2T1EBK2</accession>
<reference evidence="1 2" key="2">
    <citation type="submission" date="2018-03" db="EMBL/GenBank/DDBJ databases">
        <title>The ancient ancestry and fast evolution of plastids.</title>
        <authorList>
            <person name="Moore K.R."/>
            <person name="Magnabosco C."/>
            <person name="Momper L."/>
            <person name="Gold D.A."/>
            <person name="Bosak T."/>
            <person name="Fournier G.P."/>
        </authorList>
    </citation>
    <scope>NUCLEOTIDE SEQUENCE [LARGE SCALE GENOMIC DNA]</scope>
    <source>
        <strain evidence="1 2">ULC18</strain>
    </source>
</reference>
<dbReference type="EMBL" id="PVWK01000056">
    <property type="protein sequence ID" value="PSB30073.1"/>
    <property type="molecule type" value="Genomic_DNA"/>
</dbReference>
<comment type="caution">
    <text evidence="1">The sequence shown here is derived from an EMBL/GenBank/DDBJ whole genome shotgun (WGS) entry which is preliminary data.</text>
</comment>
<sequence>MSGFVTRYSWIGSDRDVYAVLLGNFSLALGRSHFKPQRSPFELETPSFLLKRSHFELETCTSGLKTPSFLLKRSHFELETCSLELERSHFNPE</sequence>
<keyword evidence="2" id="KW-1185">Reference proteome</keyword>
<reference evidence="2" key="1">
    <citation type="submission" date="2018-02" db="EMBL/GenBank/DDBJ databases">
        <authorList>
            <person name="Moore K."/>
            <person name="Momper L."/>
        </authorList>
    </citation>
    <scope>NUCLEOTIDE SEQUENCE [LARGE SCALE GENOMIC DNA]</scope>
    <source>
        <strain evidence="2">ULC18</strain>
    </source>
</reference>
<dbReference type="AlphaFoldDB" id="A0A2T1EBK2"/>
<evidence type="ECO:0000313" key="2">
    <source>
        <dbReference type="Proteomes" id="UP000239576"/>
    </source>
</evidence>
<name>A0A2T1EBK2_9CYAN</name>
<proteinExistence type="predicted"/>